<dbReference type="EMBL" id="ACVI01000077">
    <property type="protein sequence ID" value="EET85739.1"/>
    <property type="molecule type" value="Genomic_DNA"/>
</dbReference>
<comment type="caution">
    <text evidence="2">The sequence shown here is derived from an EMBL/GenBank/DDBJ whole genome shotgun (WGS) entry which is preliminary data.</text>
</comment>
<organism evidence="2 3">
    <name type="scientific">Clostridium carboxidivorans P7</name>
    <dbReference type="NCBI Taxonomy" id="536227"/>
    <lineage>
        <taxon>Bacteria</taxon>
        <taxon>Bacillati</taxon>
        <taxon>Bacillota</taxon>
        <taxon>Clostridia</taxon>
        <taxon>Eubacteriales</taxon>
        <taxon>Clostridiaceae</taxon>
        <taxon>Clostridium</taxon>
    </lineage>
</organism>
<evidence type="ECO:0000256" key="1">
    <source>
        <dbReference type="SAM" id="MobiDB-lite"/>
    </source>
</evidence>
<protein>
    <submittedName>
        <fullName evidence="2">Uncharacterized protein</fullName>
    </submittedName>
</protein>
<dbReference type="RefSeq" id="WP_007062670.1">
    <property type="nucleotide sequence ID" value="NZ_ACVI01000077.1"/>
</dbReference>
<reference evidence="2 3" key="1">
    <citation type="submission" date="2009-06" db="EMBL/GenBank/DDBJ databases">
        <title>The draft genome of Clostridium carboxidivorans P7.</title>
        <authorList>
            <consortium name="US DOE Joint Genome Institute (JGI-PGF)"/>
            <person name="Lucas S."/>
            <person name="Copeland A."/>
            <person name="Lapidus A."/>
            <person name="Glavina del Rio T."/>
            <person name="Tice H."/>
            <person name="Bruce D."/>
            <person name="Goodwin L."/>
            <person name="Pitluck S."/>
            <person name="Larimer F."/>
            <person name="Land M.L."/>
            <person name="Hauser L."/>
            <person name="Hemme C.L."/>
        </authorList>
    </citation>
    <scope>NUCLEOTIDE SEQUENCE [LARGE SCALE GENOMIC DNA]</scope>
    <source>
        <strain evidence="2 3">P7</strain>
    </source>
</reference>
<dbReference type="AlphaFoldDB" id="C6PYB8"/>
<evidence type="ECO:0000313" key="2">
    <source>
        <dbReference type="EMBL" id="EET85739.1"/>
    </source>
</evidence>
<feature type="compositionally biased region" description="Basic and acidic residues" evidence="1">
    <location>
        <begin position="1"/>
        <end position="15"/>
    </location>
</feature>
<feature type="compositionally biased region" description="Basic and acidic residues" evidence="1">
    <location>
        <begin position="28"/>
        <end position="44"/>
    </location>
</feature>
<evidence type="ECO:0000313" key="3">
    <source>
        <dbReference type="Proteomes" id="UP000004198"/>
    </source>
</evidence>
<dbReference type="Proteomes" id="UP000004198">
    <property type="component" value="Unassembled WGS sequence"/>
</dbReference>
<sequence>MNKVEKRDLQRDFKKSHNKPGSYPTPEEEGRAIKKDRNSVRTTD</sequence>
<accession>C6PYB8</accession>
<proteinExistence type="predicted"/>
<gene>
    <name evidence="2" type="ORF">CcarbDRAFT_3785</name>
</gene>
<keyword evidence="3" id="KW-1185">Reference proteome</keyword>
<feature type="region of interest" description="Disordered" evidence="1">
    <location>
        <begin position="1"/>
        <end position="44"/>
    </location>
</feature>
<name>C6PYB8_9CLOT</name>